<feature type="transmembrane region" description="Helical" evidence="1">
    <location>
        <begin position="113"/>
        <end position="136"/>
    </location>
</feature>
<accession>A0A3A6QW57</accession>
<organism evidence="2 3">
    <name type="scientific">Vibrio sinensis</name>
    <dbReference type="NCBI Taxonomy" id="2302434"/>
    <lineage>
        <taxon>Bacteria</taxon>
        <taxon>Pseudomonadati</taxon>
        <taxon>Pseudomonadota</taxon>
        <taxon>Gammaproteobacteria</taxon>
        <taxon>Vibrionales</taxon>
        <taxon>Vibrionaceae</taxon>
        <taxon>Vibrio</taxon>
    </lineage>
</organism>
<comment type="caution">
    <text evidence="2">The sequence shown here is derived from an EMBL/GenBank/DDBJ whole genome shotgun (WGS) entry which is preliminary data.</text>
</comment>
<proteinExistence type="predicted"/>
<evidence type="ECO:0000313" key="3">
    <source>
        <dbReference type="Proteomes" id="UP000273252"/>
    </source>
</evidence>
<keyword evidence="1" id="KW-1133">Transmembrane helix</keyword>
<evidence type="ECO:0000256" key="1">
    <source>
        <dbReference type="SAM" id="Phobius"/>
    </source>
</evidence>
<keyword evidence="1" id="KW-0472">Membrane</keyword>
<dbReference type="EMBL" id="QVMU01000027">
    <property type="protein sequence ID" value="RJX66557.1"/>
    <property type="molecule type" value="Genomic_DNA"/>
</dbReference>
<feature type="transmembrane region" description="Helical" evidence="1">
    <location>
        <begin position="83"/>
        <end position="101"/>
    </location>
</feature>
<dbReference type="AlphaFoldDB" id="A0A3A6QW57"/>
<feature type="transmembrane region" description="Helical" evidence="1">
    <location>
        <begin position="40"/>
        <end position="62"/>
    </location>
</feature>
<keyword evidence="3" id="KW-1185">Reference proteome</keyword>
<evidence type="ECO:0000313" key="2">
    <source>
        <dbReference type="EMBL" id="RJX66557.1"/>
    </source>
</evidence>
<gene>
    <name evidence="2" type="ORF">DZ860_19955</name>
</gene>
<dbReference type="RefSeq" id="WP_120034647.1">
    <property type="nucleotide sequence ID" value="NZ_QVMU01000027.1"/>
</dbReference>
<dbReference type="Proteomes" id="UP000273252">
    <property type="component" value="Unassembled WGS sequence"/>
</dbReference>
<reference evidence="2 3" key="1">
    <citation type="submission" date="2018-08" db="EMBL/GenBank/DDBJ databases">
        <title>Vibrio isolated from the Eastern China Marginal Seas.</title>
        <authorList>
            <person name="Li Y."/>
        </authorList>
    </citation>
    <scope>NUCLEOTIDE SEQUENCE [LARGE SCALE GENOMIC DNA]</scope>
    <source>
        <strain evidence="2 3">BEI233</strain>
    </source>
</reference>
<evidence type="ECO:0008006" key="4">
    <source>
        <dbReference type="Google" id="ProtNLM"/>
    </source>
</evidence>
<dbReference type="OrthoDB" id="5195601at2"/>
<keyword evidence="1" id="KW-0812">Transmembrane</keyword>
<protein>
    <recommendedName>
        <fullName evidence="4">DUF2269 family protein</fullName>
    </recommendedName>
</protein>
<sequence length="150" mass="16468">MKVSLKTLHRISALLAFLLITSFFTSTVISEWLGETSHIVWVKTAISYAVWGLIPLMAITGITGAKMAPNVKSGPIAAKKKRMPIIALNGLFILLPAALYLKHLAVSGQFDMTFYVIQGVEFIAGLTNITLMTFSLRNAWQLTKKESALN</sequence>
<name>A0A3A6QW57_9VIBR</name>